<evidence type="ECO:0000313" key="2">
    <source>
        <dbReference type="Proteomes" id="UP000217790"/>
    </source>
</evidence>
<reference evidence="2" key="1">
    <citation type="journal article" date="2017" name="Nat. Ecol. Evol.">
        <title>Genome expansion and lineage-specific genetic innovations in the forest pathogenic fungi Armillaria.</title>
        <authorList>
            <person name="Sipos G."/>
            <person name="Prasanna A.N."/>
            <person name="Walter M.C."/>
            <person name="O'Connor E."/>
            <person name="Balint B."/>
            <person name="Krizsan K."/>
            <person name="Kiss B."/>
            <person name="Hess J."/>
            <person name="Varga T."/>
            <person name="Slot J."/>
            <person name="Riley R."/>
            <person name="Boka B."/>
            <person name="Rigling D."/>
            <person name="Barry K."/>
            <person name="Lee J."/>
            <person name="Mihaltcheva S."/>
            <person name="LaButti K."/>
            <person name="Lipzen A."/>
            <person name="Waldron R."/>
            <person name="Moloney N.M."/>
            <person name="Sperisen C."/>
            <person name="Kredics L."/>
            <person name="Vagvoelgyi C."/>
            <person name="Patrignani A."/>
            <person name="Fitzpatrick D."/>
            <person name="Nagy I."/>
            <person name="Doyle S."/>
            <person name="Anderson J.B."/>
            <person name="Grigoriev I.V."/>
            <person name="Gueldener U."/>
            <person name="Muensterkoetter M."/>
            <person name="Nagy L.G."/>
        </authorList>
    </citation>
    <scope>NUCLEOTIDE SEQUENCE [LARGE SCALE GENOMIC DNA]</scope>
    <source>
        <strain evidence="2">Ar21-2</strain>
    </source>
</reference>
<accession>A0A2H3CT93</accession>
<gene>
    <name evidence="1" type="ORF">ARMGADRAFT_1047910</name>
</gene>
<name>A0A2H3CT93_ARMGA</name>
<dbReference type="InParanoid" id="A0A2H3CT93"/>
<protein>
    <submittedName>
        <fullName evidence="1">Uncharacterized protein</fullName>
    </submittedName>
</protein>
<sequence>MNLRVCVINRIGCKHFAGATSDSTGNTHLCKKLIVQDVRTIITSPNVCHYFSNLFKDIVQSDFFTVAVGKTQFRTIIYSSSSVQRCTPAIQKVIEQGKADFSKLADYFGTPGKANGIQSIKVLSFQSNLGQLISIGRPGTRALTCLESNDRNAGDAYLFWHAMIGEMISIISDEDNHFPDNVCNKLIDIIHHRHNDLLIEGGTYYTPLFLAATYLNPGMVVSL</sequence>
<dbReference type="OrthoDB" id="3236755at2759"/>
<dbReference type="AlphaFoldDB" id="A0A2H3CT93"/>
<organism evidence="1 2">
    <name type="scientific">Armillaria gallica</name>
    <name type="common">Bulbous honey fungus</name>
    <name type="synonym">Armillaria bulbosa</name>
    <dbReference type="NCBI Taxonomy" id="47427"/>
    <lineage>
        <taxon>Eukaryota</taxon>
        <taxon>Fungi</taxon>
        <taxon>Dikarya</taxon>
        <taxon>Basidiomycota</taxon>
        <taxon>Agaricomycotina</taxon>
        <taxon>Agaricomycetes</taxon>
        <taxon>Agaricomycetidae</taxon>
        <taxon>Agaricales</taxon>
        <taxon>Marasmiineae</taxon>
        <taxon>Physalacriaceae</taxon>
        <taxon>Armillaria</taxon>
    </lineage>
</organism>
<dbReference type="OMA" id="FWHAMIG"/>
<dbReference type="EMBL" id="KZ293685">
    <property type="protein sequence ID" value="PBK86245.1"/>
    <property type="molecule type" value="Genomic_DNA"/>
</dbReference>
<keyword evidence="2" id="KW-1185">Reference proteome</keyword>
<dbReference type="Proteomes" id="UP000217790">
    <property type="component" value="Unassembled WGS sequence"/>
</dbReference>
<proteinExistence type="predicted"/>
<evidence type="ECO:0000313" key="1">
    <source>
        <dbReference type="EMBL" id="PBK86245.1"/>
    </source>
</evidence>